<dbReference type="InterPro" id="IPR010982">
    <property type="entry name" value="Lambda_DNA-bd_dom_sf"/>
</dbReference>
<dbReference type="Proteomes" id="UP000321363">
    <property type="component" value="Unassembled WGS sequence"/>
</dbReference>
<dbReference type="CDD" id="cd00093">
    <property type="entry name" value="HTH_XRE"/>
    <property type="match status" value="1"/>
</dbReference>
<dbReference type="OrthoDB" id="9814553at2"/>
<reference evidence="1 2" key="1">
    <citation type="journal article" date="2005" name="Int. J. Syst. Evol. Microbiol.">
        <title>Bacillus litoralis sp. nov., isolated from a tidal flat of the Yellow Sea in Korea.</title>
        <authorList>
            <person name="Yoon J.H."/>
            <person name="Oh T.K."/>
        </authorList>
    </citation>
    <scope>NUCLEOTIDE SEQUENCE [LARGE SCALE GENOMIC DNA]</scope>
    <source>
        <strain evidence="1 2">SW-211</strain>
    </source>
</reference>
<proteinExistence type="predicted"/>
<dbReference type="Gene3D" id="1.10.260.40">
    <property type="entry name" value="lambda repressor-like DNA-binding domains"/>
    <property type="match status" value="1"/>
</dbReference>
<accession>A0A5C6VX08</accession>
<protein>
    <submittedName>
        <fullName evidence="1">Helix-turn-helix transcriptional regulator</fullName>
    </submittedName>
</protein>
<name>A0A5C6VX08_9BACI</name>
<dbReference type="RefSeq" id="WP_146949589.1">
    <property type="nucleotide sequence ID" value="NZ_VOQF01000008.1"/>
</dbReference>
<gene>
    <name evidence="1" type="ORF">FS935_15620</name>
</gene>
<comment type="caution">
    <text evidence="1">The sequence shown here is derived from an EMBL/GenBank/DDBJ whole genome shotgun (WGS) entry which is preliminary data.</text>
</comment>
<dbReference type="GO" id="GO:0003677">
    <property type="term" value="F:DNA binding"/>
    <property type="evidence" value="ECO:0007669"/>
    <property type="project" value="InterPro"/>
</dbReference>
<dbReference type="EMBL" id="VOQF01000008">
    <property type="protein sequence ID" value="TXC89791.1"/>
    <property type="molecule type" value="Genomic_DNA"/>
</dbReference>
<organism evidence="1 2">
    <name type="scientific">Metabacillus litoralis</name>
    <dbReference type="NCBI Taxonomy" id="152268"/>
    <lineage>
        <taxon>Bacteria</taxon>
        <taxon>Bacillati</taxon>
        <taxon>Bacillota</taxon>
        <taxon>Bacilli</taxon>
        <taxon>Bacillales</taxon>
        <taxon>Bacillaceae</taxon>
        <taxon>Metabacillus</taxon>
    </lineage>
</organism>
<dbReference type="AlphaFoldDB" id="A0A5C6VX08"/>
<keyword evidence="2" id="KW-1185">Reference proteome</keyword>
<dbReference type="InterPro" id="IPR001387">
    <property type="entry name" value="Cro/C1-type_HTH"/>
</dbReference>
<sequence>MLKEPCVGYENKMKELREKMCITTEELSLLTETELRIIEKLENGQLHPSDDFIERLANAFQMNPFEVKKYIWCEEDQNECIHN</sequence>
<evidence type="ECO:0000313" key="1">
    <source>
        <dbReference type="EMBL" id="TXC89791.1"/>
    </source>
</evidence>
<evidence type="ECO:0000313" key="2">
    <source>
        <dbReference type="Proteomes" id="UP000321363"/>
    </source>
</evidence>
<dbReference type="SUPFAM" id="SSF47413">
    <property type="entry name" value="lambda repressor-like DNA-binding domains"/>
    <property type="match status" value="1"/>
</dbReference>